<evidence type="ECO:0000256" key="4">
    <source>
        <dbReference type="ARBA" id="ARBA00022692"/>
    </source>
</evidence>
<dbReference type="GO" id="GO:0016887">
    <property type="term" value="F:ATP hydrolysis activity"/>
    <property type="evidence" value="ECO:0007669"/>
    <property type="project" value="InterPro"/>
</dbReference>
<dbReference type="Gene3D" id="1.20.1560.10">
    <property type="entry name" value="ABC transporter type 1, transmembrane domain"/>
    <property type="match status" value="1"/>
</dbReference>
<feature type="transmembrane region" description="Helical" evidence="10">
    <location>
        <begin position="377"/>
        <end position="398"/>
    </location>
</feature>
<dbReference type="SUPFAM" id="SSF52540">
    <property type="entry name" value="P-loop containing nucleoside triphosphate hydrolases"/>
    <property type="match status" value="1"/>
</dbReference>
<dbReference type="InterPro" id="IPR003593">
    <property type="entry name" value="AAA+_ATPase"/>
</dbReference>
<dbReference type="Pfam" id="PF00005">
    <property type="entry name" value="ABC_tran"/>
    <property type="match status" value="1"/>
</dbReference>
<dbReference type="InterPro" id="IPR027417">
    <property type="entry name" value="P-loop_NTPase"/>
</dbReference>
<dbReference type="VEuPathDB" id="GiardiaDB:DHA2_150268"/>
<dbReference type="EMBL" id="AHGT01000017">
    <property type="protein sequence ID" value="ESU38131.1"/>
    <property type="molecule type" value="Genomic_DNA"/>
</dbReference>
<keyword evidence="5" id="KW-0547">Nucleotide-binding</keyword>
<evidence type="ECO:0000313" key="13">
    <source>
        <dbReference type="Proteomes" id="UP000018320"/>
    </source>
</evidence>
<dbReference type="GO" id="GO:0042626">
    <property type="term" value="F:ATPase-coupled transmembrane transporter activity"/>
    <property type="evidence" value="ECO:0007669"/>
    <property type="project" value="TreeGrafter"/>
</dbReference>
<dbReference type="PANTHER" id="PTHR24221:SF503">
    <property type="entry name" value="MITOCHONDRIAL POTASSIUM CHANNEL ATP-BINDING SUBUNIT"/>
    <property type="match status" value="1"/>
</dbReference>
<feature type="domain" description="ABC transporter" evidence="11">
    <location>
        <begin position="658"/>
        <end position="905"/>
    </location>
</feature>
<dbReference type="Proteomes" id="UP000018320">
    <property type="component" value="Unassembled WGS sequence"/>
</dbReference>
<dbReference type="VEuPathDB" id="GiardiaDB:QR46_1487"/>
<dbReference type="PANTHER" id="PTHR24221">
    <property type="entry name" value="ATP-BINDING CASSETTE SUB-FAMILY B"/>
    <property type="match status" value="1"/>
</dbReference>
<dbReference type="SUPFAM" id="SSF90123">
    <property type="entry name" value="ABC transporter transmembrane region"/>
    <property type="match status" value="1"/>
</dbReference>
<keyword evidence="6" id="KW-0067">ATP-binding</keyword>
<feature type="region of interest" description="Disordered" evidence="9">
    <location>
        <begin position="344"/>
        <end position="366"/>
    </location>
</feature>
<dbReference type="InterPro" id="IPR003439">
    <property type="entry name" value="ABC_transporter-like_ATP-bd"/>
</dbReference>
<keyword evidence="4 10" id="KW-0812">Transmembrane</keyword>
<evidence type="ECO:0000256" key="8">
    <source>
        <dbReference type="ARBA" id="ARBA00023136"/>
    </source>
</evidence>
<dbReference type="InterPro" id="IPR036640">
    <property type="entry name" value="ABC1_TM_sf"/>
</dbReference>
<dbReference type="GO" id="GO:0005524">
    <property type="term" value="F:ATP binding"/>
    <property type="evidence" value="ECO:0007669"/>
    <property type="project" value="UniProtKB-KW"/>
</dbReference>
<dbReference type="AlphaFoldDB" id="V6TH82"/>
<protein>
    <submittedName>
        <fullName evidence="12">Transporter, ABCA subfamily protein</fullName>
    </submittedName>
</protein>
<comment type="subcellular location">
    <subcellularLocation>
        <location evidence="1">Cell membrane</location>
        <topology evidence="1">Multi-pass membrane protein</topology>
    </subcellularLocation>
</comment>
<dbReference type="FunFam" id="3.40.50.300:FF:000854">
    <property type="entry name" value="Multidrug ABC transporter ATP-binding protein"/>
    <property type="match status" value="1"/>
</dbReference>
<dbReference type="PROSITE" id="PS50893">
    <property type="entry name" value="ABC_TRANSPORTER_2"/>
    <property type="match status" value="1"/>
</dbReference>
<sequence>MDDAVARLGVLMLEEGGLCSAVNVPGEVNEKVGCTGGGQYEARRRASEKDGPCIYGLIVKITKNRRRPVALTSGRTAMSEAATAPSVSEDKSIVQHSTFRASPFHKRQRRESILTMLAILYMDAGKILLYLLLKILQSILSFWYMSTLSITINAYAIASQNTGFYRLTRRHIHREYFKTFEEGYRARFSWLVYRMIDRFLNQKSLAVHLSNEVVENPFGDTVCGMEHALVYMCVQFFILSFWSFCYSILQAYIQRISNVIKDIINNRIYISFLSVLLTRHLSQPYQQLEQESSGERASTLNEYSQTMANLITGLLEKAIPSVSYFLIMLVTTLLREKPSLNSLNDEKTNVANRKPKRKDSKKPQFSSIASTIHDRHALALILIALLPVPFNVFVVASVERQRFALSSSRNSAKMQSVALLTEVTSRYRLIKLYDAVSYEISNVCKLMHKFKSVDIVNILLRSTSRKVKSLTKRYTSSVLTLGSAIYLSLNILSYRQIQQIRYIVSTVTTQITKLLEIPGVIVDIHEHFGVIIKELSKPQEAGLSSDNTVGFAATCAYLQQHWTDITRSSCKADSSFSLKAWTRSFFKRAACYINIGIIKIIPPLFRYKYPASLVTSASPDINEKMYVQELMAESQQYVTLQEPFPLTRRIQPCTPTSIEFRDVCFSYKTGCDILHGLTLSVHPSQKVAIVGRSGIGKSTIINLLTRLYTTPQPQGTSSPGIYLNGRAIESIPREELRMLITVVPQDNILVRGSATDNIAYGQPRKLLNSHAEEEQRRYIREVIRLCYEASRVAAAEELLGDAPYSGTLQGLSGGQRQRVGIARAVARGGSVLVLDEAMSALDEETEKRVLQQLFRSLDPNQSVVIISHRLSTLRHVDLIYVLDNPDGSGARVVESGSYDWFVAESQYLKDAGQDISDLVSNCGCNSADVTPGFSHATLDAKGDP</sequence>
<reference evidence="13" key="1">
    <citation type="submission" date="2012-02" db="EMBL/GenBank/DDBJ databases">
        <title>Genome sequencing of Giardia lamblia Genotypes A2 and B isolates (DH and GS) and comparative analysis with the genomes of Genotypes A1 and E (WB and Pig).</title>
        <authorList>
            <person name="Adam R."/>
            <person name="Dahlstrom E."/>
            <person name="Martens C."/>
            <person name="Bruno D."/>
            <person name="Barbian K."/>
            <person name="Porcella S.F."/>
            <person name="Nash T."/>
        </authorList>
    </citation>
    <scope>NUCLEOTIDE SEQUENCE</scope>
    <source>
        <strain evidence="13">DH</strain>
    </source>
</reference>
<dbReference type="PROSITE" id="PS00211">
    <property type="entry name" value="ABC_TRANSPORTER_1"/>
    <property type="match status" value="1"/>
</dbReference>
<feature type="transmembrane region" description="Helical" evidence="10">
    <location>
        <begin position="113"/>
        <end position="133"/>
    </location>
</feature>
<feature type="transmembrane region" description="Helical" evidence="10">
    <location>
        <begin position="228"/>
        <end position="249"/>
    </location>
</feature>
<reference evidence="12 13" key="2">
    <citation type="journal article" date="2013" name="Genome Biol. Evol.">
        <title>Genome sequencing of Giardia lamblia genotypes A2 and B isolates (DH and GS) and comparative analysis with the genomes of genotypes A1 and E (WB and Pig).</title>
        <authorList>
            <person name="Adam R.D."/>
            <person name="Dahlstrom E.W."/>
            <person name="Martens C.A."/>
            <person name="Bruno D.P."/>
            <person name="Barbian K.D."/>
            <person name="Ricklefs S.M."/>
            <person name="Hernandez M.M."/>
            <person name="Narla N.P."/>
            <person name="Patel R.B."/>
            <person name="Porcella S.F."/>
            <person name="Nash T.E."/>
        </authorList>
    </citation>
    <scope>NUCLEOTIDE SEQUENCE [LARGE SCALE GENOMIC DNA]</scope>
    <source>
        <strain evidence="12 13">DH</strain>
    </source>
</reference>
<evidence type="ECO:0000256" key="10">
    <source>
        <dbReference type="SAM" id="Phobius"/>
    </source>
</evidence>
<accession>V6TH82</accession>
<evidence type="ECO:0000256" key="6">
    <source>
        <dbReference type="ARBA" id="ARBA00022840"/>
    </source>
</evidence>
<dbReference type="InterPro" id="IPR039421">
    <property type="entry name" value="Type_1_exporter"/>
</dbReference>
<organism evidence="12 13">
    <name type="scientific">Giardia intestinalis</name>
    <name type="common">Giardia lamblia</name>
    <dbReference type="NCBI Taxonomy" id="5741"/>
    <lineage>
        <taxon>Eukaryota</taxon>
        <taxon>Metamonada</taxon>
        <taxon>Diplomonadida</taxon>
        <taxon>Hexamitidae</taxon>
        <taxon>Giardiinae</taxon>
        <taxon>Giardia</taxon>
    </lineage>
</organism>
<evidence type="ECO:0000256" key="5">
    <source>
        <dbReference type="ARBA" id="ARBA00022741"/>
    </source>
</evidence>
<keyword evidence="7 10" id="KW-1133">Transmembrane helix</keyword>
<dbReference type="VEuPathDB" id="GiardiaDB:GL50581_3198"/>
<dbReference type="VEuPathDB" id="GiardiaDB:GL50803_0017315"/>
<keyword evidence="8 10" id="KW-0472">Membrane</keyword>
<dbReference type="SMART" id="SM00382">
    <property type="entry name" value="AAA"/>
    <property type="match status" value="1"/>
</dbReference>
<dbReference type="InterPro" id="IPR017871">
    <property type="entry name" value="ABC_transporter-like_CS"/>
</dbReference>
<dbReference type="Gene3D" id="3.40.50.300">
    <property type="entry name" value="P-loop containing nucleotide triphosphate hydrolases"/>
    <property type="match status" value="1"/>
</dbReference>
<evidence type="ECO:0000256" key="1">
    <source>
        <dbReference type="ARBA" id="ARBA00004651"/>
    </source>
</evidence>
<proteinExistence type="predicted"/>
<name>V6TH82_GIAIN</name>
<evidence type="ECO:0000256" key="2">
    <source>
        <dbReference type="ARBA" id="ARBA00022448"/>
    </source>
</evidence>
<evidence type="ECO:0000256" key="7">
    <source>
        <dbReference type="ARBA" id="ARBA00022989"/>
    </source>
</evidence>
<dbReference type="GO" id="GO:0005886">
    <property type="term" value="C:plasma membrane"/>
    <property type="evidence" value="ECO:0007669"/>
    <property type="project" value="UniProtKB-SubCell"/>
</dbReference>
<gene>
    <name evidence="12" type="ORF">DHA2_150268</name>
</gene>
<feature type="transmembrane region" description="Helical" evidence="10">
    <location>
        <begin position="139"/>
        <end position="158"/>
    </location>
</feature>
<evidence type="ECO:0000313" key="12">
    <source>
        <dbReference type="EMBL" id="ESU38131.1"/>
    </source>
</evidence>
<keyword evidence="3" id="KW-1003">Cell membrane</keyword>
<evidence type="ECO:0000256" key="9">
    <source>
        <dbReference type="SAM" id="MobiDB-lite"/>
    </source>
</evidence>
<comment type="caution">
    <text evidence="12">The sequence shown here is derived from an EMBL/GenBank/DDBJ whole genome shotgun (WGS) entry which is preliminary data.</text>
</comment>
<keyword evidence="2" id="KW-0813">Transport</keyword>
<evidence type="ECO:0000256" key="3">
    <source>
        <dbReference type="ARBA" id="ARBA00022475"/>
    </source>
</evidence>
<evidence type="ECO:0000259" key="11">
    <source>
        <dbReference type="PROSITE" id="PS50893"/>
    </source>
</evidence>